<evidence type="ECO:0000313" key="3">
    <source>
        <dbReference type="Proteomes" id="UP000805614"/>
    </source>
</evidence>
<accession>A0ABR7LT09</accession>
<organism evidence="2 3">
    <name type="scientific">Actinomadura alba</name>
    <dbReference type="NCBI Taxonomy" id="406431"/>
    <lineage>
        <taxon>Bacteria</taxon>
        <taxon>Bacillati</taxon>
        <taxon>Actinomycetota</taxon>
        <taxon>Actinomycetes</taxon>
        <taxon>Streptosporangiales</taxon>
        <taxon>Thermomonosporaceae</taxon>
        <taxon>Actinomadura</taxon>
    </lineage>
</organism>
<dbReference type="SUPFAM" id="SSF54427">
    <property type="entry name" value="NTF2-like"/>
    <property type="match status" value="1"/>
</dbReference>
<dbReference type="Gene3D" id="3.10.450.50">
    <property type="match status" value="1"/>
</dbReference>
<keyword evidence="3" id="KW-1185">Reference proteome</keyword>
<dbReference type="RefSeq" id="WP_187244997.1">
    <property type="nucleotide sequence ID" value="NZ_BAAAOK010000037.1"/>
</dbReference>
<name>A0ABR7LT09_9ACTN</name>
<reference evidence="2 3" key="1">
    <citation type="submission" date="2020-06" db="EMBL/GenBank/DDBJ databases">
        <title>Actinomadura xiongansis sp. nov., isolated from soil of Baiyangdian.</title>
        <authorList>
            <person name="Zhang X."/>
        </authorList>
    </citation>
    <scope>NUCLEOTIDE SEQUENCE [LARGE SCALE GENOMIC DNA]</scope>
    <source>
        <strain evidence="2 3">HBUM206468</strain>
    </source>
</reference>
<dbReference type="InterPro" id="IPR032710">
    <property type="entry name" value="NTF2-like_dom_sf"/>
</dbReference>
<dbReference type="PANTHER" id="PTHR34957:SF1">
    <property type="entry name" value="NUCLEAR TRANSPORT FACTOR 2 (NTF2) FAMILY PROTEIN"/>
    <property type="match status" value="1"/>
</dbReference>
<dbReference type="InterPro" id="IPR037401">
    <property type="entry name" value="SnoaL-like"/>
</dbReference>
<protein>
    <submittedName>
        <fullName evidence="2">Nuclear transport factor 2 family protein</fullName>
    </submittedName>
</protein>
<proteinExistence type="predicted"/>
<dbReference type="Pfam" id="PF13474">
    <property type="entry name" value="SnoaL_3"/>
    <property type="match status" value="1"/>
</dbReference>
<evidence type="ECO:0000259" key="1">
    <source>
        <dbReference type="Pfam" id="PF13474"/>
    </source>
</evidence>
<feature type="domain" description="SnoaL-like" evidence="1">
    <location>
        <begin position="6"/>
        <end position="132"/>
    </location>
</feature>
<sequence length="140" mass="15405">MSLVTVDEANAEFYAAFEAVDLDRMSAVWADGPYAESVSCVHPGWPLLRGRGEVLRSWALIMANTPFIQFVLTDVRTEMCGEHAVVTCSENILTADDDTDLGFSAGGSVVTTNMFVRADGQWRLWLHHGSPVLNRIGDEE</sequence>
<dbReference type="PANTHER" id="PTHR34957">
    <property type="entry name" value="NUCLEAR TRANSPORT FACTOR 2 (NTF2) FAMILY PROTEIN"/>
    <property type="match status" value="1"/>
</dbReference>
<evidence type="ECO:0000313" key="2">
    <source>
        <dbReference type="EMBL" id="MBC6467989.1"/>
    </source>
</evidence>
<gene>
    <name evidence="2" type="ORF">HKK74_21180</name>
</gene>
<dbReference type="Proteomes" id="UP000805614">
    <property type="component" value="Unassembled WGS sequence"/>
</dbReference>
<comment type="caution">
    <text evidence="2">The sequence shown here is derived from an EMBL/GenBank/DDBJ whole genome shotgun (WGS) entry which is preliminary data.</text>
</comment>
<dbReference type="EMBL" id="JABVEC010000016">
    <property type="protein sequence ID" value="MBC6467989.1"/>
    <property type="molecule type" value="Genomic_DNA"/>
</dbReference>